<evidence type="ECO:0000256" key="2">
    <source>
        <dbReference type="ARBA" id="ARBA00009347"/>
    </source>
</evidence>
<organism evidence="8 9">
    <name type="scientific">Paraburkholderia podalyriae</name>
    <dbReference type="NCBI Taxonomy" id="1938811"/>
    <lineage>
        <taxon>Bacteria</taxon>
        <taxon>Pseudomonadati</taxon>
        <taxon>Pseudomonadota</taxon>
        <taxon>Betaproteobacteria</taxon>
        <taxon>Burkholderiales</taxon>
        <taxon>Burkholderiaceae</taxon>
        <taxon>Paraburkholderia</taxon>
    </lineage>
</organism>
<dbReference type="Pfam" id="PF00441">
    <property type="entry name" value="Acyl-CoA_dh_1"/>
    <property type="match status" value="1"/>
</dbReference>
<dbReference type="SUPFAM" id="SSF47203">
    <property type="entry name" value="Acyl-CoA dehydrogenase C-terminal domain-like"/>
    <property type="match status" value="1"/>
</dbReference>
<keyword evidence="5" id="KW-0560">Oxidoreductase</keyword>
<gene>
    <name evidence="8" type="ORF">F6X42_39820</name>
</gene>
<dbReference type="PANTHER" id="PTHR43884">
    <property type="entry name" value="ACYL-COA DEHYDROGENASE"/>
    <property type="match status" value="1"/>
</dbReference>
<dbReference type="InterPro" id="IPR013786">
    <property type="entry name" value="AcylCoA_DH/ox_N"/>
</dbReference>
<reference evidence="8 9" key="1">
    <citation type="submission" date="2019-09" db="EMBL/GenBank/DDBJ databases">
        <title>Paraburkholderia podalyriae sp. nov., A South African Podalyria-associated rhizobium.</title>
        <authorList>
            <person name="Mavima L."/>
            <person name="Beukes C.W."/>
            <person name="Palmer M."/>
            <person name="De Meyer S.E."/>
            <person name="James E.K."/>
            <person name="Maluk M."/>
            <person name="Avontuur J.R."/>
            <person name="Chan W.Y."/>
            <person name="Venter S.N."/>
            <person name="Steenkamp E.T."/>
        </authorList>
    </citation>
    <scope>NUCLEOTIDE SEQUENCE [LARGE SCALE GENOMIC DNA]</scope>
    <source>
        <strain evidence="8 9">WC7.3b</strain>
    </source>
</reference>
<keyword evidence="4" id="KW-0274">FAD</keyword>
<keyword evidence="9" id="KW-1185">Reference proteome</keyword>
<feature type="domain" description="Acyl-CoA dehydrogenase/oxidase N-terminal" evidence="7">
    <location>
        <begin position="17"/>
        <end position="108"/>
    </location>
</feature>
<comment type="similarity">
    <text evidence="2">Belongs to the acyl-CoA dehydrogenase family.</text>
</comment>
<dbReference type="InterPro" id="IPR009100">
    <property type="entry name" value="AcylCoA_DH/oxidase_NM_dom_sf"/>
</dbReference>
<comment type="caution">
    <text evidence="8">The sequence shown here is derived from an EMBL/GenBank/DDBJ whole genome shotgun (WGS) entry which is preliminary data.</text>
</comment>
<evidence type="ECO:0000313" key="9">
    <source>
        <dbReference type="Proteomes" id="UP000736373"/>
    </source>
</evidence>
<dbReference type="SUPFAM" id="SSF56645">
    <property type="entry name" value="Acyl-CoA dehydrogenase NM domain-like"/>
    <property type="match status" value="1"/>
</dbReference>
<dbReference type="RefSeq" id="WP_312893005.1">
    <property type="nucleotide sequence ID" value="NZ_VZQQ01000096.1"/>
</dbReference>
<sequence>MTRQPALMASHPYDSHTEERGMLLDAAERAFADLCTQEVITRAEQGEWPAALWQSLEDLGFTRAVLPAAAGGSEFDLADAMRLVRVAARHAVPAPLGETILAAWCLHVAGFEVPEGPLAFATGSPPSAALCLSRPSADQGFWQLDGTLRNLPWAEQTRALMLLLPSDEGLQVLCLPLDHAHMRTRRNLAGEPRGELTFQALRLDDAAVRPWPASAPRIDHASPAVVLGALLRGQQLAGALERVRDLAVRYASERIQFGKPLNKLPAVQQNLAIVAGQSAAAIVAADMALDALSQPDADLTNAVALAKIRAGDAVDLAARLAHQVHGAMGFTYEHQLHLYTRRLWAWRDECGHERYWAKLIGQRIAAQGADALWPFVTQVAQL</sequence>
<comment type="cofactor">
    <cofactor evidence="1">
        <name>FAD</name>
        <dbReference type="ChEBI" id="CHEBI:57692"/>
    </cofactor>
</comment>
<proteinExistence type="inferred from homology"/>
<dbReference type="Pfam" id="PF02771">
    <property type="entry name" value="Acyl-CoA_dh_N"/>
    <property type="match status" value="1"/>
</dbReference>
<dbReference type="Gene3D" id="1.20.140.10">
    <property type="entry name" value="Butyryl-CoA Dehydrogenase, subunit A, domain 3"/>
    <property type="match status" value="1"/>
</dbReference>
<evidence type="ECO:0000256" key="4">
    <source>
        <dbReference type="ARBA" id="ARBA00022827"/>
    </source>
</evidence>
<dbReference type="InterPro" id="IPR037069">
    <property type="entry name" value="AcylCoA_DH/ox_N_sf"/>
</dbReference>
<keyword evidence="3" id="KW-0285">Flavoprotein</keyword>
<dbReference type="Gene3D" id="1.10.540.10">
    <property type="entry name" value="Acyl-CoA dehydrogenase/oxidase, N-terminal domain"/>
    <property type="match status" value="1"/>
</dbReference>
<evidence type="ECO:0000256" key="1">
    <source>
        <dbReference type="ARBA" id="ARBA00001974"/>
    </source>
</evidence>
<protein>
    <submittedName>
        <fullName evidence="8">Acyl-CoA dehydrogenase</fullName>
    </submittedName>
</protein>
<dbReference type="InterPro" id="IPR036250">
    <property type="entry name" value="AcylCo_DH-like_C"/>
</dbReference>
<feature type="domain" description="Acyl-CoA dehydrogenase/oxidase C-terminal" evidence="6">
    <location>
        <begin position="234"/>
        <end position="342"/>
    </location>
</feature>
<evidence type="ECO:0000313" key="8">
    <source>
        <dbReference type="EMBL" id="MBC8752351.1"/>
    </source>
</evidence>
<evidence type="ECO:0000259" key="6">
    <source>
        <dbReference type="Pfam" id="PF00441"/>
    </source>
</evidence>
<dbReference type="Proteomes" id="UP000736373">
    <property type="component" value="Unassembled WGS sequence"/>
</dbReference>
<dbReference type="PANTHER" id="PTHR43884:SF20">
    <property type="entry name" value="ACYL-COA DEHYDROGENASE FADE28"/>
    <property type="match status" value="1"/>
</dbReference>
<dbReference type="InterPro" id="IPR009075">
    <property type="entry name" value="AcylCo_DH/oxidase_C"/>
</dbReference>
<evidence type="ECO:0000256" key="3">
    <source>
        <dbReference type="ARBA" id="ARBA00022630"/>
    </source>
</evidence>
<accession>A0ABR7Q1D4</accession>
<evidence type="ECO:0000256" key="5">
    <source>
        <dbReference type="ARBA" id="ARBA00023002"/>
    </source>
</evidence>
<name>A0ABR7Q1D4_9BURK</name>
<evidence type="ECO:0000259" key="7">
    <source>
        <dbReference type="Pfam" id="PF02771"/>
    </source>
</evidence>
<dbReference type="EMBL" id="VZQQ01000096">
    <property type="protein sequence ID" value="MBC8752351.1"/>
    <property type="molecule type" value="Genomic_DNA"/>
</dbReference>